<keyword evidence="3" id="KW-0732">Signal</keyword>
<sequence length="294" mass="31779">MTMRFWLALGAALACASPAAAQIESREAIALQNQIQELRRDLQALQRSGVRGGSALAPPVAPGGGGAGQQELLTRLLERVAALETDLRLLRGKSDEMEHTLRQLQASVEKNAADTDFRLRELEQGGGRTAPQPQRPAQGGNQAASPAPQPQAALPRPPAAPPAPPAQRSQQQMLADAQNALRRQDWAAAEREANLFLSTYPRDGRVGEAHLIRGESFFGRRDYAQAALAFDDAQRRLSGNAQQDALLRLGQSLAALNERAAACEVFARLASQHATSLKPDVREALGREQQRLRC</sequence>
<dbReference type="Proteomes" id="UP000694001">
    <property type="component" value="Chromosome"/>
</dbReference>
<dbReference type="KEGG" id="elio:KO353_04225"/>
<accession>A0A975U4K6</accession>
<gene>
    <name evidence="4" type="ORF">KO353_04225</name>
</gene>
<feature type="compositionally biased region" description="Pro residues" evidence="2">
    <location>
        <begin position="155"/>
        <end position="165"/>
    </location>
</feature>
<keyword evidence="1" id="KW-0175">Coiled coil</keyword>
<feature type="region of interest" description="Disordered" evidence="2">
    <location>
        <begin position="125"/>
        <end position="181"/>
    </location>
</feature>
<dbReference type="RefSeq" id="WP_218286500.1">
    <property type="nucleotide sequence ID" value="NZ_CP076448.1"/>
</dbReference>
<dbReference type="Pfam" id="PF13174">
    <property type="entry name" value="TPR_6"/>
    <property type="match status" value="1"/>
</dbReference>
<dbReference type="AlphaFoldDB" id="A0A975U4K6"/>
<dbReference type="InterPro" id="IPR019734">
    <property type="entry name" value="TPR_rpt"/>
</dbReference>
<evidence type="ECO:0000256" key="2">
    <source>
        <dbReference type="SAM" id="MobiDB-lite"/>
    </source>
</evidence>
<protein>
    <recommendedName>
        <fullName evidence="6">Cell division coordinator CpoB</fullName>
    </recommendedName>
</protein>
<dbReference type="PROSITE" id="PS51257">
    <property type="entry name" value="PROKAR_LIPOPROTEIN"/>
    <property type="match status" value="1"/>
</dbReference>
<reference evidence="4" key="1">
    <citation type="submission" date="2021-06" db="EMBL/GenBank/DDBJ databases">
        <title>Elioraea tepida, sp. nov., a moderately thermophilic aerobic anoxygenic phototrophic bacterium isolated from an alkaline siliceous hot spring mat community in Yellowstone National Park, WY, USA.</title>
        <authorList>
            <person name="Saini M.K."/>
            <person name="Yoshida S."/>
            <person name="Sebastian A."/>
            <person name="Hirose S."/>
            <person name="Hara E."/>
            <person name="Tamaki H."/>
            <person name="Soulier N.T."/>
            <person name="Albert I."/>
            <person name="Hanada S."/>
            <person name="Bryant D.A."/>
            <person name="Tank M."/>
        </authorList>
    </citation>
    <scope>NUCLEOTIDE SEQUENCE</scope>
    <source>
        <strain evidence="4">MS-P2</strain>
    </source>
</reference>
<evidence type="ECO:0000256" key="3">
    <source>
        <dbReference type="SAM" id="SignalP"/>
    </source>
</evidence>
<evidence type="ECO:0000313" key="5">
    <source>
        <dbReference type="Proteomes" id="UP000694001"/>
    </source>
</evidence>
<feature type="compositionally biased region" description="Low complexity" evidence="2">
    <location>
        <begin position="136"/>
        <end position="154"/>
    </location>
</feature>
<dbReference type="EMBL" id="CP076448">
    <property type="protein sequence ID" value="QXM25444.1"/>
    <property type="molecule type" value="Genomic_DNA"/>
</dbReference>
<evidence type="ECO:0000313" key="4">
    <source>
        <dbReference type="EMBL" id="QXM25444.1"/>
    </source>
</evidence>
<evidence type="ECO:0000256" key="1">
    <source>
        <dbReference type="SAM" id="Coils"/>
    </source>
</evidence>
<keyword evidence="5" id="KW-1185">Reference proteome</keyword>
<feature type="signal peptide" evidence="3">
    <location>
        <begin position="1"/>
        <end position="21"/>
    </location>
</feature>
<name>A0A975U4K6_9PROT</name>
<feature type="coiled-coil region" evidence="1">
    <location>
        <begin position="21"/>
        <end position="48"/>
    </location>
</feature>
<feature type="chain" id="PRO_5036949052" description="Cell division coordinator CpoB" evidence="3">
    <location>
        <begin position="22"/>
        <end position="294"/>
    </location>
</feature>
<organism evidence="4 5">
    <name type="scientific">Elioraea tepida</name>
    <dbReference type="NCBI Taxonomy" id="2843330"/>
    <lineage>
        <taxon>Bacteria</taxon>
        <taxon>Pseudomonadati</taxon>
        <taxon>Pseudomonadota</taxon>
        <taxon>Alphaproteobacteria</taxon>
        <taxon>Acetobacterales</taxon>
        <taxon>Elioraeaceae</taxon>
        <taxon>Elioraea</taxon>
    </lineage>
</organism>
<feature type="coiled-coil region" evidence="1">
    <location>
        <begin position="73"/>
        <end position="107"/>
    </location>
</feature>
<proteinExistence type="predicted"/>
<evidence type="ECO:0008006" key="6">
    <source>
        <dbReference type="Google" id="ProtNLM"/>
    </source>
</evidence>